<gene>
    <name evidence="2" type="ORF">AKJ42_01960</name>
</gene>
<reference evidence="2 3" key="1">
    <citation type="journal article" date="2016" name="Sci. Rep.">
        <title>Metabolic traits of an uncultured archaeal lineage -MSBL1- from brine pools of the Red Sea.</title>
        <authorList>
            <person name="Mwirichia R."/>
            <person name="Alam I."/>
            <person name="Rashid M."/>
            <person name="Vinu M."/>
            <person name="Ba-Alawi W."/>
            <person name="Anthony Kamau A."/>
            <person name="Kamanda Ngugi D."/>
            <person name="Goker M."/>
            <person name="Klenk H.P."/>
            <person name="Bajic V."/>
            <person name="Stingl U."/>
        </authorList>
    </citation>
    <scope>NUCLEOTIDE SEQUENCE [LARGE SCALE GENOMIC DNA]</scope>
    <source>
        <strain evidence="2">SCGC-AAA261C02</strain>
    </source>
</reference>
<keyword evidence="3" id="KW-1185">Reference proteome</keyword>
<dbReference type="AlphaFoldDB" id="A0A133V0R4"/>
<name>A0A133V0R4_9EURY</name>
<evidence type="ECO:0000313" key="3">
    <source>
        <dbReference type="Proteomes" id="UP000070520"/>
    </source>
</evidence>
<feature type="transmembrane region" description="Helical" evidence="1">
    <location>
        <begin position="20"/>
        <end position="40"/>
    </location>
</feature>
<keyword evidence="1" id="KW-0472">Membrane</keyword>
<keyword evidence="1" id="KW-0812">Transmembrane</keyword>
<organism evidence="2 3">
    <name type="scientific">candidate division MSBL1 archaeon SCGC-AAA261C02</name>
    <dbReference type="NCBI Taxonomy" id="1698272"/>
    <lineage>
        <taxon>Archaea</taxon>
        <taxon>Methanobacteriati</taxon>
        <taxon>Methanobacteriota</taxon>
        <taxon>candidate division MSBL1</taxon>
    </lineage>
</organism>
<sequence length="78" mass="8393">MTLPNGISDYLGVEPKFFPDLVICLFVEIISIVGGFSFLYDKLAGLPVNVFKFGELPSLNACGGGEAGVLSVERLFHI</sequence>
<evidence type="ECO:0000313" key="2">
    <source>
        <dbReference type="EMBL" id="KXB00024.1"/>
    </source>
</evidence>
<dbReference type="EMBL" id="LHXW01000016">
    <property type="protein sequence ID" value="KXB00024.1"/>
    <property type="molecule type" value="Genomic_DNA"/>
</dbReference>
<accession>A0A133V0R4</accession>
<protein>
    <submittedName>
        <fullName evidence="2">Uncharacterized protein</fullName>
    </submittedName>
</protein>
<comment type="caution">
    <text evidence="2">The sequence shown here is derived from an EMBL/GenBank/DDBJ whole genome shotgun (WGS) entry which is preliminary data.</text>
</comment>
<dbReference type="Proteomes" id="UP000070520">
    <property type="component" value="Unassembled WGS sequence"/>
</dbReference>
<keyword evidence="1" id="KW-1133">Transmembrane helix</keyword>
<evidence type="ECO:0000256" key="1">
    <source>
        <dbReference type="SAM" id="Phobius"/>
    </source>
</evidence>
<proteinExistence type="predicted"/>